<dbReference type="PANTHER" id="PTHR43441">
    <property type="entry name" value="RIBOSOMAL-PROTEIN-SERINE ACETYLTRANSFERASE"/>
    <property type="match status" value="1"/>
</dbReference>
<feature type="domain" description="N-acetyltransferase" evidence="2">
    <location>
        <begin position="60"/>
        <end position="215"/>
    </location>
</feature>
<feature type="compositionally biased region" description="Basic and acidic residues" evidence="1">
    <location>
        <begin position="1"/>
        <end position="40"/>
    </location>
</feature>
<dbReference type="Proteomes" id="UP000772196">
    <property type="component" value="Unassembled WGS sequence"/>
</dbReference>
<dbReference type="PANTHER" id="PTHR43441:SF6">
    <property type="entry name" value="N-ACETYLTRANSFERASE DOMAIN-CONTAINING PROTEIN"/>
    <property type="match status" value="1"/>
</dbReference>
<name>A0ABX1H021_9ACTN</name>
<protein>
    <submittedName>
        <fullName evidence="3">GNAT family N-acetyltransferase</fullName>
    </submittedName>
</protein>
<feature type="region of interest" description="Disordered" evidence="1">
    <location>
        <begin position="1"/>
        <end position="49"/>
    </location>
</feature>
<dbReference type="Gene3D" id="3.40.630.30">
    <property type="match status" value="1"/>
</dbReference>
<accession>A0ABX1H021</accession>
<dbReference type="Pfam" id="PF13302">
    <property type="entry name" value="Acetyltransf_3"/>
    <property type="match status" value="1"/>
</dbReference>
<organism evidence="3 4">
    <name type="scientific">Streptomyces physcomitrii</name>
    <dbReference type="NCBI Taxonomy" id="2724184"/>
    <lineage>
        <taxon>Bacteria</taxon>
        <taxon>Bacillati</taxon>
        <taxon>Actinomycetota</taxon>
        <taxon>Actinomycetes</taxon>
        <taxon>Kitasatosporales</taxon>
        <taxon>Streptomycetaceae</taxon>
        <taxon>Streptomyces</taxon>
    </lineage>
</organism>
<dbReference type="InterPro" id="IPR051908">
    <property type="entry name" value="Ribosomal_N-acetyltransferase"/>
</dbReference>
<evidence type="ECO:0000256" key="1">
    <source>
        <dbReference type="SAM" id="MobiDB-lite"/>
    </source>
</evidence>
<sequence>MDDLDAARKAAPGEDDGAHLVSYEKHERRERGEERGACEGREEDDCDEHGDFDDFVTERLVLHPLTLAEARRVVSGKPGPDDHWAPGYPAPMDVEGAADFVNACLIKGDPQPFGAYEIRRRSDGLAIGGLGFNRPPDEEGTTTIGYALVPSARGRGYATEALRALLAFARARGLSCVKGDADLANLASQRVMRAAGMRWSGEDERVRYYETDWEE</sequence>
<dbReference type="InterPro" id="IPR000182">
    <property type="entry name" value="GNAT_dom"/>
</dbReference>
<proteinExistence type="predicted"/>
<evidence type="ECO:0000313" key="3">
    <source>
        <dbReference type="EMBL" id="NKI40725.1"/>
    </source>
</evidence>
<keyword evidence="4" id="KW-1185">Reference proteome</keyword>
<dbReference type="InterPro" id="IPR016181">
    <property type="entry name" value="Acyl_CoA_acyltransferase"/>
</dbReference>
<evidence type="ECO:0000259" key="2">
    <source>
        <dbReference type="PROSITE" id="PS51186"/>
    </source>
</evidence>
<dbReference type="PROSITE" id="PS51186">
    <property type="entry name" value="GNAT"/>
    <property type="match status" value="1"/>
</dbReference>
<dbReference type="RefSeq" id="WP_168536368.1">
    <property type="nucleotide sequence ID" value="NZ_JAAWWP010000002.1"/>
</dbReference>
<evidence type="ECO:0000313" key="4">
    <source>
        <dbReference type="Proteomes" id="UP000772196"/>
    </source>
</evidence>
<reference evidence="3 4" key="1">
    <citation type="submission" date="2020-04" db="EMBL/GenBank/DDBJ databases">
        <title>Phylogenetic Diversity and Antibacterial Activity against Ralstonia solanacearum of Endophytic Actinomycete Isolated from Moss.</title>
        <authorList>
            <person name="Zhuang X."/>
        </authorList>
    </citation>
    <scope>NUCLEOTIDE SEQUENCE [LARGE SCALE GENOMIC DNA]</scope>
    <source>
        <strain evidence="3 4">LD120</strain>
    </source>
</reference>
<comment type="caution">
    <text evidence="3">The sequence shown here is derived from an EMBL/GenBank/DDBJ whole genome shotgun (WGS) entry which is preliminary data.</text>
</comment>
<gene>
    <name evidence="3" type="ORF">HFV08_05595</name>
</gene>
<dbReference type="EMBL" id="JAAWWP010000002">
    <property type="protein sequence ID" value="NKI40725.1"/>
    <property type="molecule type" value="Genomic_DNA"/>
</dbReference>
<dbReference type="SUPFAM" id="SSF55729">
    <property type="entry name" value="Acyl-CoA N-acyltransferases (Nat)"/>
    <property type="match status" value="1"/>
</dbReference>
<dbReference type="CDD" id="cd04301">
    <property type="entry name" value="NAT_SF"/>
    <property type="match status" value="1"/>
</dbReference>